<accession>A0ABR2ZGQ6</accession>
<sequence>MLDTLNVSNALKKYESRGWMVVPSSSAICGLRRANEFARDRAVGDAATFVLPLNGIRVPYDPNATELKTLIANSWSHLHAWPRKIRIALRTGRRCGWKWDLAYGDIAQHLIMHSPEEAEESPCADCREQTLERHETYMHVHNAISYSPAVDNSDLDQSIVNFLRGFFNQLPMEGPFSFDVLPDAEVAFMAFRQMQVVLNYCRTKPEIVLSAEPTKKTGSDGIVICLDISLPKIEPESACFAWLHPVSSRFRPVYGLEVTVGIGRSSRNRSTRRNFVFGTCFAASTSPPSISQNDLPIRDKVAVEDFVREVFATMPRKDAPLSDIVPVPESKKHLLRSLTALFLGLDCEPNLTVTFHGDGGRSDLHAFTVVTVSLPDHWPDLDRTTFGLLYNTSVGKRLQALGFSIMVVKRGRIFM</sequence>
<proteinExistence type="predicted"/>
<reference evidence="1 2" key="1">
    <citation type="submission" date="2024-05" db="EMBL/GenBank/DDBJ databases">
        <title>A draft genome resource for the thread blight pathogen Marasmius tenuissimus strain MS-2.</title>
        <authorList>
            <person name="Yulfo-Soto G.E."/>
            <person name="Baruah I.K."/>
            <person name="Amoako-Attah I."/>
            <person name="Bukari Y."/>
            <person name="Meinhardt L.W."/>
            <person name="Bailey B.A."/>
            <person name="Cohen S.P."/>
        </authorList>
    </citation>
    <scope>NUCLEOTIDE SEQUENCE [LARGE SCALE GENOMIC DNA]</scope>
    <source>
        <strain evidence="1 2">MS-2</strain>
    </source>
</reference>
<name>A0ABR2ZGQ6_9AGAR</name>
<dbReference type="Proteomes" id="UP001437256">
    <property type="component" value="Unassembled WGS sequence"/>
</dbReference>
<protein>
    <submittedName>
        <fullName evidence="1">Uncharacterized protein</fullName>
    </submittedName>
</protein>
<dbReference type="EMBL" id="JBBXMP010000159">
    <property type="protein sequence ID" value="KAL0060842.1"/>
    <property type="molecule type" value="Genomic_DNA"/>
</dbReference>
<comment type="caution">
    <text evidence="1">The sequence shown here is derived from an EMBL/GenBank/DDBJ whole genome shotgun (WGS) entry which is preliminary data.</text>
</comment>
<evidence type="ECO:0000313" key="2">
    <source>
        <dbReference type="Proteomes" id="UP001437256"/>
    </source>
</evidence>
<gene>
    <name evidence="1" type="ORF">AAF712_012381</name>
</gene>
<organism evidence="1 2">
    <name type="scientific">Marasmius tenuissimus</name>
    <dbReference type="NCBI Taxonomy" id="585030"/>
    <lineage>
        <taxon>Eukaryota</taxon>
        <taxon>Fungi</taxon>
        <taxon>Dikarya</taxon>
        <taxon>Basidiomycota</taxon>
        <taxon>Agaricomycotina</taxon>
        <taxon>Agaricomycetes</taxon>
        <taxon>Agaricomycetidae</taxon>
        <taxon>Agaricales</taxon>
        <taxon>Marasmiineae</taxon>
        <taxon>Marasmiaceae</taxon>
        <taxon>Marasmius</taxon>
    </lineage>
</organism>
<keyword evidence="2" id="KW-1185">Reference proteome</keyword>
<evidence type="ECO:0000313" key="1">
    <source>
        <dbReference type="EMBL" id="KAL0060842.1"/>
    </source>
</evidence>